<dbReference type="InterPro" id="IPR011006">
    <property type="entry name" value="CheY-like_superfamily"/>
</dbReference>
<name>A0ABS0J223_9BACT</name>
<dbReference type="RefSeq" id="WP_196608248.1">
    <property type="nucleotide sequence ID" value="NZ_VRYY01000066.1"/>
</dbReference>
<feature type="domain" description="HD-GYP" evidence="3">
    <location>
        <begin position="146"/>
        <end position="362"/>
    </location>
</feature>
<dbReference type="Gene3D" id="1.10.3210.10">
    <property type="entry name" value="Hypothetical protein af1432"/>
    <property type="match status" value="1"/>
</dbReference>
<dbReference type="PANTHER" id="PTHR45228">
    <property type="entry name" value="CYCLIC DI-GMP PHOSPHODIESTERASE TM_0186-RELATED"/>
    <property type="match status" value="1"/>
</dbReference>
<reference evidence="4 5" key="1">
    <citation type="submission" date="2019-08" db="EMBL/GenBank/DDBJ databases">
        <authorList>
            <person name="Luo N."/>
        </authorList>
    </citation>
    <scope>NUCLEOTIDE SEQUENCE [LARGE SCALE GENOMIC DNA]</scope>
    <source>
        <strain evidence="4 5">NCIMB 9442</strain>
    </source>
</reference>
<dbReference type="CDD" id="cd00077">
    <property type="entry name" value="HDc"/>
    <property type="match status" value="1"/>
</dbReference>
<dbReference type="InterPro" id="IPR003607">
    <property type="entry name" value="HD/PDEase_dom"/>
</dbReference>
<dbReference type="Proteomes" id="UP001194469">
    <property type="component" value="Unassembled WGS sequence"/>
</dbReference>
<accession>A0ABS0J223</accession>
<organism evidence="4 5">
    <name type="scientific">Nitratidesulfovibrio oxamicus</name>
    <dbReference type="NCBI Taxonomy" id="32016"/>
    <lineage>
        <taxon>Bacteria</taxon>
        <taxon>Pseudomonadati</taxon>
        <taxon>Thermodesulfobacteriota</taxon>
        <taxon>Desulfovibrionia</taxon>
        <taxon>Desulfovibrionales</taxon>
        <taxon>Desulfovibrionaceae</taxon>
        <taxon>Nitratidesulfovibrio</taxon>
    </lineage>
</organism>
<gene>
    <name evidence="4" type="ORF">FVW20_03055</name>
</gene>
<dbReference type="PROSITE" id="PS51832">
    <property type="entry name" value="HD_GYP"/>
    <property type="match status" value="1"/>
</dbReference>
<dbReference type="InterPro" id="IPR052020">
    <property type="entry name" value="Cyclic_di-GMP/3'3'-cGAMP_PDE"/>
</dbReference>
<evidence type="ECO:0000313" key="5">
    <source>
        <dbReference type="Proteomes" id="UP001194469"/>
    </source>
</evidence>
<dbReference type="Pfam" id="PF13487">
    <property type="entry name" value="HD_5"/>
    <property type="match status" value="1"/>
</dbReference>
<feature type="domain" description="Response regulatory" evidence="2">
    <location>
        <begin position="2"/>
        <end position="118"/>
    </location>
</feature>
<evidence type="ECO:0000256" key="1">
    <source>
        <dbReference type="PROSITE-ProRule" id="PRU00169"/>
    </source>
</evidence>
<dbReference type="PROSITE" id="PS50110">
    <property type="entry name" value="RESPONSE_REGULATORY"/>
    <property type="match status" value="1"/>
</dbReference>
<feature type="modified residue" description="4-aspartylphosphate" evidence="1">
    <location>
        <position position="53"/>
    </location>
</feature>
<comment type="caution">
    <text evidence="4">The sequence shown here is derived from an EMBL/GenBank/DDBJ whole genome shotgun (WGS) entry which is preliminary data.</text>
</comment>
<dbReference type="PANTHER" id="PTHR45228:SF8">
    <property type="entry name" value="TWO-COMPONENT RESPONSE REGULATOR-RELATED"/>
    <property type="match status" value="1"/>
</dbReference>
<evidence type="ECO:0000313" key="4">
    <source>
        <dbReference type="EMBL" id="MBG3876031.1"/>
    </source>
</evidence>
<dbReference type="SMART" id="SM00471">
    <property type="entry name" value="HDc"/>
    <property type="match status" value="1"/>
</dbReference>
<keyword evidence="5" id="KW-1185">Reference proteome</keyword>
<dbReference type="InterPro" id="IPR001789">
    <property type="entry name" value="Sig_transdc_resp-reg_receiver"/>
</dbReference>
<proteinExistence type="predicted"/>
<keyword evidence="1" id="KW-0597">Phosphoprotein</keyword>
<dbReference type="EMBL" id="VRYY01000066">
    <property type="protein sequence ID" value="MBG3876031.1"/>
    <property type="molecule type" value="Genomic_DNA"/>
</dbReference>
<protein>
    <submittedName>
        <fullName evidence="4">Response regulator</fullName>
    </submittedName>
</protein>
<dbReference type="SUPFAM" id="SSF109604">
    <property type="entry name" value="HD-domain/PDEase-like"/>
    <property type="match status" value="1"/>
</dbReference>
<dbReference type="SMART" id="SM00448">
    <property type="entry name" value="REC"/>
    <property type="match status" value="1"/>
</dbReference>
<evidence type="ECO:0000259" key="3">
    <source>
        <dbReference type="PROSITE" id="PS51832"/>
    </source>
</evidence>
<dbReference type="Gene3D" id="3.40.50.2300">
    <property type="match status" value="1"/>
</dbReference>
<sequence>MSVLVIDDEERLRRSLCAFLEDMDYEPLEAANGRQGLEVLGANLPHVEAAIVDLNMPVMDGYAFLARARELAPDLPTIVLSGVGLVEDAIRAMRAGAWDFITKPLYDFGILQLTLDKVLERARLLRENRAYQQRLECMVGERTAEIERTRRQIIQRLSRAAEYKDNETGMHVIRVGEISALLGRALGLPQDRCDMLRQCAPLHDVGKIGIPDKILLKPGALDAGEWDLMRRHCAFGCELLGPLDRDEARASCASYMLPRGDDGNPFLALARMLALLHHERWDGTGYPFGLRGDDVPLEARIVALVDVYDALRSERPYKSCFTREECRDTILAGSGTQFDPDVVRAFQDNLDAIEGIRERWAG</sequence>
<dbReference type="Pfam" id="PF00072">
    <property type="entry name" value="Response_reg"/>
    <property type="match status" value="1"/>
</dbReference>
<dbReference type="SUPFAM" id="SSF52172">
    <property type="entry name" value="CheY-like"/>
    <property type="match status" value="1"/>
</dbReference>
<dbReference type="InterPro" id="IPR037522">
    <property type="entry name" value="HD_GYP_dom"/>
</dbReference>
<evidence type="ECO:0000259" key="2">
    <source>
        <dbReference type="PROSITE" id="PS50110"/>
    </source>
</evidence>